<evidence type="ECO:0000313" key="1">
    <source>
        <dbReference type="EMBL" id="AZZ57003.1"/>
    </source>
</evidence>
<name>A0AAD1AEY6_9MICO</name>
<gene>
    <name evidence="1" type="ORF">C7V51_14810</name>
</gene>
<protein>
    <submittedName>
        <fullName evidence="1">Uncharacterized protein</fullName>
    </submittedName>
</protein>
<evidence type="ECO:0000313" key="2">
    <source>
        <dbReference type="Proteomes" id="UP000283946"/>
    </source>
</evidence>
<dbReference type="EMBL" id="CP028130">
    <property type="protein sequence ID" value="AZZ57003.1"/>
    <property type="molecule type" value="Genomic_DNA"/>
</dbReference>
<dbReference type="KEGG" id="ria:C7V51_14810"/>
<dbReference type="AlphaFoldDB" id="A0AAD1AEY6"/>
<accession>A0AAD1AEY6</accession>
<organism evidence="1 2">
    <name type="scientific">Rathayibacter iranicus</name>
    <dbReference type="NCBI Taxonomy" id="59737"/>
    <lineage>
        <taxon>Bacteria</taxon>
        <taxon>Bacillati</taxon>
        <taxon>Actinomycetota</taxon>
        <taxon>Actinomycetes</taxon>
        <taxon>Micrococcales</taxon>
        <taxon>Microbacteriaceae</taxon>
        <taxon>Rathayibacter</taxon>
    </lineage>
</organism>
<reference evidence="1 2" key="1">
    <citation type="submission" date="2018-03" db="EMBL/GenBank/DDBJ databases">
        <title>Bacteriophage NCPPB3778 and a type I-E CRISPR drive the evolution of the US Biological Select Agent, Rathayibacter toxicus.</title>
        <authorList>
            <person name="Davis E.W.II."/>
            <person name="Tabima J.F."/>
            <person name="Weisberg A.J."/>
            <person name="Dantas Lopes L."/>
            <person name="Wiseman M.S."/>
            <person name="Wiseman M.S."/>
            <person name="Pupko T."/>
            <person name="Belcher M.S."/>
            <person name="Sechler A.J."/>
            <person name="Tancos M.A."/>
            <person name="Schroeder B.K."/>
            <person name="Murray T.D."/>
            <person name="Luster D.G."/>
            <person name="Schneider W.L."/>
            <person name="Rogers E."/>
            <person name="Andreote F.D."/>
            <person name="Grunwald N.J."/>
            <person name="Putnam M.L."/>
            <person name="Chang J.H."/>
        </authorList>
    </citation>
    <scope>NUCLEOTIDE SEQUENCE [LARGE SCALE GENOMIC DNA]</scope>
    <source>
        <strain evidence="1 2">NCCPB 2253</strain>
    </source>
</reference>
<dbReference type="Proteomes" id="UP000283946">
    <property type="component" value="Chromosome"/>
</dbReference>
<sequence>MPRALSATIPARLCTIAQEIAAYPAESFERIHTSQETLLLSTTSPRTVPVMILLRTHANRWIARAHRSRAVLGSITLVEGMHRLTYRTVRLDPAGGECVLLRDTTALEEAFAVLLAGLERSGLLGAARSTEPANGEGVDDESMAADIEPPLTVNAKLEAAV</sequence>
<proteinExistence type="predicted"/>